<dbReference type="GO" id="GO:0009982">
    <property type="term" value="F:pseudouridine synthase activity"/>
    <property type="evidence" value="ECO:0007669"/>
    <property type="project" value="InterPro"/>
</dbReference>
<organism evidence="7 8">
    <name type="scientific">Shuttleworthella satelles DSM 14600</name>
    <dbReference type="NCBI Taxonomy" id="626523"/>
    <lineage>
        <taxon>Bacteria</taxon>
        <taxon>Bacillati</taxon>
        <taxon>Bacillota</taxon>
        <taxon>Clostridia</taxon>
        <taxon>Lachnospirales</taxon>
        <taxon>Lachnospiraceae</taxon>
        <taxon>Shuttleworthella</taxon>
    </lineage>
</organism>
<dbReference type="RefSeq" id="WP_006906858.1">
    <property type="nucleotide sequence ID" value="NZ_GG665867.1"/>
</dbReference>
<dbReference type="PANTHER" id="PTHR21600:SF87">
    <property type="entry name" value="RNA PSEUDOURIDYLATE SYNTHASE DOMAIN-CONTAINING PROTEIN 1"/>
    <property type="match status" value="1"/>
</dbReference>
<dbReference type="GO" id="GO:0140098">
    <property type="term" value="F:catalytic activity, acting on RNA"/>
    <property type="evidence" value="ECO:0007669"/>
    <property type="project" value="UniProtKB-ARBA"/>
</dbReference>
<feature type="region of interest" description="Disordered" evidence="5">
    <location>
        <begin position="128"/>
        <end position="184"/>
    </location>
</feature>
<evidence type="ECO:0000313" key="8">
    <source>
        <dbReference type="Proteomes" id="UP000003494"/>
    </source>
</evidence>
<dbReference type="HOGENOM" id="CLU_016902_11_2_9"/>
<accession>C4GD18</accession>
<dbReference type="PANTHER" id="PTHR21600">
    <property type="entry name" value="MITOCHONDRIAL RNA PSEUDOURIDINE SYNTHASE"/>
    <property type="match status" value="1"/>
</dbReference>
<dbReference type="SUPFAM" id="SSF55120">
    <property type="entry name" value="Pseudouridine synthase"/>
    <property type="match status" value="1"/>
</dbReference>
<reference evidence="7" key="1">
    <citation type="submission" date="2009-04" db="EMBL/GenBank/DDBJ databases">
        <authorList>
            <person name="Weinstock G."/>
            <person name="Sodergren E."/>
            <person name="Clifton S."/>
            <person name="Fulton L."/>
            <person name="Fulton B."/>
            <person name="Courtney L."/>
            <person name="Fronick C."/>
            <person name="Harrison M."/>
            <person name="Strong C."/>
            <person name="Farmer C."/>
            <person name="Delahaunty K."/>
            <person name="Markovic C."/>
            <person name="Hall O."/>
            <person name="Minx P."/>
            <person name="Tomlinson C."/>
            <person name="Mitreva M."/>
            <person name="Nelson J."/>
            <person name="Hou S."/>
            <person name="Wollam A."/>
            <person name="Pepin K.H."/>
            <person name="Johnson M."/>
            <person name="Bhonagiri V."/>
            <person name="Nash W.E."/>
            <person name="Warren W."/>
            <person name="Chinwalla A."/>
            <person name="Mardis E.R."/>
            <person name="Wilson R.K."/>
        </authorList>
    </citation>
    <scope>NUCLEOTIDE SEQUENCE [LARGE SCALE GENOMIC DNA]</scope>
    <source>
        <strain evidence="7">DSM 14600</strain>
    </source>
</reference>
<evidence type="ECO:0000256" key="4">
    <source>
        <dbReference type="ARBA" id="ARBA00033164"/>
    </source>
</evidence>
<evidence type="ECO:0000313" key="7">
    <source>
        <dbReference type="EMBL" id="EEP27868.1"/>
    </source>
</evidence>
<feature type="domain" description="Pseudouridine synthase RsuA/RluA-like" evidence="6">
    <location>
        <begin position="13"/>
        <end position="248"/>
    </location>
</feature>
<dbReference type="InterPro" id="IPR020103">
    <property type="entry name" value="PsdUridine_synth_cat_dom_sf"/>
</dbReference>
<dbReference type="STRING" id="626523.GCWU000342_01862"/>
<dbReference type="GO" id="GO:0003723">
    <property type="term" value="F:RNA binding"/>
    <property type="evidence" value="ECO:0007669"/>
    <property type="project" value="InterPro"/>
</dbReference>
<proteinExistence type="inferred from homology"/>
<dbReference type="Pfam" id="PF00849">
    <property type="entry name" value="PseudoU_synth_2"/>
    <property type="match status" value="1"/>
</dbReference>
<dbReference type="InterPro" id="IPR006145">
    <property type="entry name" value="PsdUridine_synth_RsuA/RluA"/>
</dbReference>
<name>C4GD18_9FIRM</name>
<evidence type="ECO:0000256" key="2">
    <source>
        <dbReference type="ARBA" id="ARBA00010876"/>
    </source>
</evidence>
<comment type="similarity">
    <text evidence="2">Belongs to the pseudouridine synthase RluA family.</text>
</comment>
<dbReference type="GO" id="GO:0000455">
    <property type="term" value="P:enzyme-directed rRNA pseudouridine synthesis"/>
    <property type="evidence" value="ECO:0007669"/>
    <property type="project" value="TreeGrafter"/>
</dbReference>
<dbReference type="Gene3D" id="3.30.2350.10">
    <property type="entry name" value="Pseudouridine synthase"/>
    <property type="match status" value="1"/>
</dbReference>
<dbReference type="CDD" id="cd02869">
    <property type="entry name" value="PseudoU_synth_RluA_like"/>
    <property type="match status" value="1"/>
</dbReference>
<evidence type="ECO:0000256" key="1">
    <source>
        <dbReference type="ARBA" id="ARBA00000073"/>
    </source>
</evidence>
<evidence type="ECO:0000259" key="6">
    <source>
        <dbReference type="Pfam" id="PF00849"/>
    </source>
</evidence>
<protein>
    <recommendedName>
        <fullName evidence="3">RNA pseudouridylate synthase</fullName>
    </recommendedName>
    <alternativeName>
        <fullName evidence="4">RNA-uridine isomerase</fullName>
    </alternativeName>
</protein>
<sequence>MMRTEIIYEDADIFVCYKPAGFATQTASALQADLVSELKNYRKSRGESDYIGLIGRLDQPVEGLMVIAKNPRAAGKLEAAQAKGRIDKYYLALTQGLPKGPDCGQEADSLHRKGEWIFLENDMLPASRGKNGRLLAPEDKGTKNGHQPAPEDKGTKNGHQPAVKDKGAKKTRLPAPGTGEAKTACQLAPGTGEAKKACLLAPGIKGARKARLEYQILDHSKTKDGRALALLRVHLLTGRRHQIRLQLSGLGSPILGDARYGADPNGQPLALCACQLSFPHPGTGERISYEILPRGTAFGRFKNCLEEGSDGI</sequence>
<dbReference type="AlphaFoldDB" id="C4GD18"/>
<dbReference type="EMBL" id="ACIP02000004">
    <property type="protein sequence ID" value="EEP27868.1"/>
    <property type="molecule type" value="Genomic_DNA"/>
</dbReference>
<dbReference type="InterPro" id="IPR050188">
    <property type="entry name" value="RluA_PseudoU_synthase"/>
</dbReference>
<dbReference type="Proteomes" id="UP000003494">
    <property type="component" value="Unassembled WGS sequence"/>
</dbReference>
<dbReference type="eggNOG" id="COG0564">
    <property type="taxonomic scope" value="Bacteria"/>
</dbReference>
<gene>
    <name evidence="7" type="ORF">GCWU000342_01862</name>
</gene>
<evidence type="ECO:0000256" key="3">
    <source>
        <dbReference type="ARBA" id="ARBA00031870"/>
    </source>
</evidence>
<comment type="catalytic activity">
    <reaction evidence="1">
        <text>a uridine in RNA = a pseudouridine in RNA</text>
        <dbReference type="Rhea" id="RHEA:48348"/>
        <dbReference type="Rhea" id="RHEA-COMP:12068"/>
        <dbReference type="Rhea" id="RHEA-COMP:12069"/>
        <dbReference type="ChEBI" id="CHEBI:65314"/>
        <dbReference type="ChEBI" id="CHEBI:65315"/>
    </reaction>
</comment>
<keyword evidence="8" id="KW-1185">Reference proteome</keyword>
<keyword evidence="7" id="KW-0413">Isomerase</keyword>
<comment type="caution">
    <text evidence="7">The sequence shown here is derived from an EMBL/GenBank/DDBJ whole genome shotgun (WGS) entry which is preliminary data.</text>
</comment>
<evidence type="ECO:0000256" key="5">
    <source>
        <dbReference type="SAM" id="MobiDB-lite"/>
    </source>
</evidence>